<accession>A0A5S3XRV7</accession>
<dbReference type="EMBL" id="PNCK01000022">
    <property type="protein sequence ID" value="TMP44347.1"/>
    <property type="molecule type" value="Genomic_DNA"/>
</dbReference>
<dbReference type="EMBL" id="PNCL01000022">
    <property type="protein sequence ID" value="TMP60758.1"/>
    <property type="molecule type" value="Genomic_DNA"/>
</dbReference>
<dbReference type="Proteomes" id="UP000307706">
    <property type="component" value="Unassembled WGS sequence"/>
</dbReference>
<proteinExistence type="predicted"/>
<reference evidence="2 4" key="1">
    <citation type="submission" date="2017-12" db="EMBL/GenBank/DDBJ databases">
        <authorList>
            <person name="Paulsen S."/>
            <person name="Gram L.K."/>
        </authorList>
    </citation>
    <scope>NUCLEOTIDE SEQUENCE [LARGE SCALE GENOMIC DNA]</scope>
    <source>
        <strain evidence="2 4">S2231</strain>
        <strain evidence="1">S2233</strain>
    </source>
</reference>
<reference evidence="2" key="3">
    <citation type="submission" date="2019-09" db="EMBL/GenBank/DDBJ databases">
        <title>Co-occurence of chitin degradation, pigmentation and bioactivity in marine Pseudoalteromonas.</title>
        <authorList>
            <person name="Sonnenschein E.C."/>
            <person name="Bech P.K."/>
        </authorList>
    </citation>
    <scope>NUCLEOTIDE SEQUENCE</scope>
    <source>
        <strain evidence="2">S2231</strain>
        <strain evidence="3">S2233</strain>
    </source>
</reference>
<keyword evidence="3" id="KW-1185">Reference proteome</keyword>
<name>A0A5S3XRV7_9GAMM</name>
<evidence type="ECO:0000313" key="2">
    <source>
        <dbReference type="EMBL" id="TMP60758.1"/>
    </source>
</evidence>
<dbReference type="AlphaFoldDB" id="A0A5S3XRV7"/>
<dbReference type="Proteomes" id="UP000305730">
    <property type="component" value="Unassembled WGS sequence"/>
</dbReference>
<evidence type="ECO:0000313" key="3">
    <source>
        <dbReference type="Proteomes" id="UP000305730"/>
    </source>
</evidence>
<evidence type="ECO:0000313" key="1">
    <source>
        <dbReference type="EMBL" id="TMP44347.1"/>
    </source>
</evidence>
<organism evidence="2 4">
    <name type="scientific">Pseudoalteromonas citrea</name>
    <dbReference type="NCBI Taxonomy" id="43655"/>
    <lineage>
        <taxon>Bacteria</taxon>
        <taxon>Pseudomonadati</taxon>
        <taxon>Pseudomonadota</taxon>
        <taxon>Gammaproteobacteria</taxon>
        <taxon>Alteromonadales</taxon>
        <taxon>Pseudoalteromonadaceae</taxon>
        <taxon>Pseudoalteromonas</taxon>
    </lineage>
</organism>
<reference evidence="4" key="2">
    <citation type="submission" date="2019-06" db="EMBL/GenBank/DDBJ databases">
        <title>Co-occurence of chitin degradation, pigmentation and bioactivity in marine Pseudoalteromonas.</title>
        <authorList>
            <person name="Sonnenschein E.C."/>
            <person name="Bech P.K."/>
        </authorList>
    </citation>
    <scope>NUCLEOTIDE SEQUENCE [LARGE SCALE GENOMIC DNA]</scope>
    <source>
        <strain evidence="4">S2231</strain>
        <strain evidence="1">S2233</strain>
    </source>
</reference>
<comment type="caution">
    <text evidence="2">The sequence shown here is derived from an EMBL/GenBank/DDBJ whole genome shotgun (WGS) entry which is preliminary data.</text>
</comment>
<sequence>MAYIFNLSLNYLAIIVIQRVTQVSQTMNKLLCTSLFFSAHFTVTAADVDQADIHMSHKLTDTGKIYSVHRSQKQKSTTLYSADIDVQTNQVTVTVSQGHPAQIGKLIIDDEEVVAHSSNGKIAWRESRKPKDKMCLPALFGEFILAHLDPLKSGKTLTCYGPILKAKKLAPFNVALIKDTPDTLVFEIGPGSFGMWFFMDTVEIHLNKTATKMVYYKGITPAPQGLEGKMAYLEYEGKINNYNLLNHVTHSILW</sequence>
<gene>
    <name evidence="2" type="ORF">CWB96_06075</name>
    <name evidence="1" type="ORF">CWB97_06590</name>
</gene>
<evidence type="ECO:0000313" key="4">
    <source>
        <dbReference type="Proteomes" id="UP000307706"/>
    </source>
</evidence>
<protein>
    <submittedName>
        <fullName evidence="2">Uncharacterized protein</fullName>
    </submittedName>
</protein>